<reference evidence="2 3" key="1">
    <citation type="submission" date="2019-02" db="EMBL/GenBank/DDBJ databases">
        <title>Deep-cultivation of Planctomycetes and their phenomic and genomic characterization uncovers novel biology.</title>
        <authorList>
            <person name="Wiegand S."/>
            <person name="Jogler M."/>
            <person name="Boedeker C."/>
            <person name="Pinto D."/>
            <person name="Vollmers J."/>
            <person name="Rivas-Marin E."/>
            <person name="Kohn T."/>
            <person name="Peeters S.H."/>
            <person name="Heuer A."/>
            <person name="Rast P."/>
            <person name="Oberbeckmann S."/>
            <person name="Bunk B."/>
            <person name="Jeske O."/>
            <person name="Meyerdierks A."/>
            <person name="Storesund J.E."/>
            <person name="Kallscheuer N."/>
            <person name="Luecker S."/>
            <person name="Lage O.M."/>
            <person name="Pohl T."/>
            <person name="Merkel B.J."/>
            <person name="Hornburger P."/>
            <person name="Mueller R.-W."/>
            <person name="Bruemmer F."/>
            <person name="Labrenz M."/>
            <person name="Spormann A.M."/>
            <person name="Op den Camp H."/>
            <person name="Overmann J."/>
            <person name="Amann R."/>
            <person name="Jetten M.S.M."/>
            <person name="Mascher T."/>
            <person name="Medema M.H."/>
            <person name="Devos D.P."/>
            <person name="Kaster A.-K."/>
            <person name="Ovreas L."/>
            <person name="Rohde M."/>
            <person name="Galperin M.Y."/>
            <person name="Jogler C."/>
        </authorList>
    </citation>
    <scope>NUCLEOTIDE SEQUENCE [LARGE SCALE GENOMIC DNA]</scope>
    <source>
        <strain evidence="2 3">Pla85_3_4</strain>
    </source>
</reference>
<evidence type="ECO:0000313" key="3">
    <source>
        <dbReference type="Proteomes" id="UP000317648"/>
    </source>
</evidence>
<dbReference type="RefSeq" id="WP_145050994.1">
    <property type="nucleotide sequence ID" value="NZ_CP036433.1"/>
</dbReference>
<dbReference type="Proteomes" id="UP000317648">
    <property type="component" value="Chromosome"/>
</dbReference>
<evidence type="ECO:0000313" key="2">
    <source>
        <dbReference type="EMBL" id="QDU93759.1"/>
    </source>
</evidence>
<evidence type="ECO:0008006" key="4">
    <source>
        <dbReference type="Google" id="ProtNLM"/>
    </source>
</evidence>
<accession>A0A518DPK7</accession>
<dbReference type="KEGG" id="lcre:Pla8534_15420"/>
<evidence type="ECO:0000256" key="1">
    <source>
        <dbReference type="SAM" id="MobiDB-lite"/>
    </source>
</evidence>
<feature type="region of interest" description="Disordered" evidence="1">
    <location>
        <begin position="312"/>
        <end position="340"/>
    </location>
</feature>
<name>A0A518DPK7_9BACT</name>
<dbReference type="PANTHER" id="PTHR33099">
    <property type="entry name" value="FE2OG DIOXYGENASE DOMAIN-CONTAINING PROTEIN"/>
    <property type="match status" value="1"/>
</dbReference>
<dbReference type="OrthoDB" id="238329at2"/>
<protein>
    <recommendedName>
        <fullName evidence="4">Prolyl 4-hydroxylase alpha subunit Fe(2+) 2OG dioxygenase domain-containing protein</fullName>
    </recommendedName>
</protein>
<dbReference type="EMBL" id="CP036433">
    <property type="protein sequence ID" value="QDU93759.1"/>
    <property type="molecule type" value="Genomic_DNA"/>
</dbReference>
<organism evidence="2 3">
    <name type="scientific">Lignipirellula cremea</name>
    <dbReference type="NCBI Taxonomy" id="2528010"/>
    <lineage>
        <taxon>Bacteria</taxon>
        <taxon>Pseudomonadati</taxon>
        <taxon>Planctomycetota</taxon>
        <taxon>Planctomycetia</taxon>
        <taxon>Pirellulales</taxon>
        <taxon>Pirellulaceae</taxon>
        <taxon>Lignipirellula</taxon>
    </lineage>
</organism>
<dbReference type="PANTHER" id="PTHR33099:SF7">
    <property type="entry name" value="MYND-TYPE DOMAIN-CONTAINING PROTEIN"/>
    <property type="match status" value="1"/>
</dbReference>
<dbReference type="Gene3D" id="2.60.120.620">
    <property type="entry name" value="q2cbj1_9rhob like domain"/>
    <property type="match status" value="1"/>
</dbReference>
<dbReference type="AlphaFoldDB" id="A0A518DPK7"/>
<proteinExistence type="predicted"/>
<keyword evidence="3" id="KW-1185">Reference proteome</keyword>
<sequence>MTNDVSPAVSPWRNALLQVLGGRPRPLLFCTSGEEPLIDPGLEVAEVGCVPLPLSEEQAQELIAVCRRSLNGQANRPAQDSPSGERRVWRLEPEQFSFTSPDWEDMLSGMVADLQEGLGLHDSELRVFPRQLVLYEPGGFLAPPHAGGKIEGMLVDLVIGLPSPFTGGRLVVEHERERRELPFTLASRGDGISFAAYFNDCRHAVERVLSGYRLAMHYSVVAAKAWKRKGEEKEVVDDSIGSVAQLLHAWREASLDHKLAVTLEHTYSLQGLRFDRLQGADRSRSATLLAAAEQCGFHAHVAMVTHYVTGPARTPARPLGPPREGASSPGGKENPKSPVSDLSLIEVVEERLTVDSWSDRQGQTVELGSIAIKESEIVSGLPIEAWQGVREEVESDPAGETVHVERWYRCAAIVLWPQEKHFDVLCEAGIDAAIGGLSMLCRQTRIPASRRDEHQQQCLSFAAAILDQWSEIQGAVRTARQGSHRAEFPAMLVQINDPDLVRRYLSEVVAKSENASFGTSLLPCFKQHGWTNFADALKQVFEATRPANLTERVAALHMLCEQADEDPDRLGICRDLLETFITELKKLDNEKQADGWAGPAVDRAELTATLISALIDCSAAQSLSNLIDHLQTAPEIYPASVQVEALFQLESLIRKKRLATGALINAWVATVRQQLLRQTAVPPALTTDWSQPGDLSCTCEDCTALSRFLVDSSQREYRVALRKDRREHLETVIDQSQPQLECSTDRQTNPHTLVGTKISDAYDQAVHIRRQELKSLQQLVELQMKLPKVR</sequence>
<gene>
    <name evidence="2" type="ORF">Pla8534_15420</name>
</gene>